<accession>A0A1L0C3H5</accession>
<protein>
    <submittedName>
        <fullName evidence="1">CIC11C00000002657</fullName>
    </submittedName>
</protein>
<sequence length="69" mass="7417">MALLRQGAVRYGCRRLGCVGEAEIGGEGSIEKTGEEEIGQKLREIVFSEILVGLSSLKGKKLLLEVKVA</sequence>
<evidence type="ECO:0000313" key="2">
    <source>
        <dbReference type="Proteomes" id="UP000182259"/>
    </source>
</evidence>
<gene>
    <name evidence="1" type="ORF">SAMEA4029009_CIC11G00000002657</name>
</gene>
<dbReference type="AlphaFoldDB" id="A0A1L0C3H5"/>
<dbReference type="Proteomes" id="UP000182259">
    <property type="component" value="Chromosome VI"/>
</dbReference>
<proteinExistence type="predicted"/>
<evidence type="ECO:0000313" key="1">
    <source>
        <dbReference type="EMBL" id="SGZ58059.1"/>
    </source>
</evidence>
<organism evidence="1 2">
    <name type="scientific">Sungouiella intermedia</name>
    <dbReference type="NCBI Taxonomy" id="45354"/>
    <lineage>
        <taxon>Eukaryota</taxon>
        <taxon>Fungi</taxon>
        <taxon>Dikarya</taxon>
        <taxon>Ascomycota</taxon>
        <taxon>Saccharomycotina</taxon>
        <taxon>Pichiomycetes</taxon>
        <taxon>Metschnikowiaceae</taxon>
        <taxon>Sungouiella</taxon>
    </lineage>
</organism>
<name>A0A1L0C3H5_9ASCO</name>
<dbReference type="EMBL" id="LT635769">
    <property type="protein sequence ID" value="SGZ58059.1"/>
    <property type="molecule type" value="Genomic_DNA"/>
</dbReference>
<reference evidence="1 2" key="1">
    <citation type="submission" date="2016-10" db="EMBL/GenBank/DDBJ databases">
        <authorList>
            <person name="de Groot N.N."/>
        </authorList>
    </citation>
    <scope>NUCLEOTIDE SEQUENCE [LARGE SCALE GENOMIC DNA]</scope>
    <source>
        <strain evidence="1 2">PYCC 4715</strain>
    </source>
</reference>